<dbReference type="PROSITE" id="PS00356">
    <property type="entry name" value="HTH_LACI_1"/>
    <property type="match status" value="1"/>
</dbReference>
<evidence type="ECO:0000256" key="1">
    <source>
        <dbReference type="SAM" id="MobiDB-lite"/>
    </source>
</evidence>
<feature type="region of interest" description="Disordered" evidence="1">
    <location>
        <begin position="16"/>
        <end position="35"/>
    </location>
</feature>
<protein>
    <recommendedName>
        <fullName evidence="2">HNH nuclease domain-containing protein</fullName>
    </recommendedName>
</protein>
<dbReference type="InterPro" id="IPR003615">
    <property type="entry name" value="HNH_nuc"/>
</dbReference>
<name>A0A0F8ZRA9_9ZZZZ</name>
<dbReference type="EMBL" id="LAZR01058901">
    <property type="protein sequence ID" value="KKK68934.1"/>
    <property type="molecule type" value="Genomic_DNA"/>
</dbReference>
<feature type="domain" description="HNH nuclease" evidence="2">
    <location>
        <begin position="3"/>
        <end position="46"/>
    </location>
</feature>
<dbReference type="Gene3D" id="3.90.75.20">
    <property type="match status" value="1"/>
</dbReference>
<dbReference type="SUPFAM" id="SSF54060">
    <property type="entry name" value="His-Me finger endonucleases"/>
    <property type="match status" value="1"/>
</dbReference>
<comment type="caution">
    <text evidence="3">The sequence shown here is derived from an EMBL/GenBank/DDBJ whole genome shotgun (WGS) entry which is preliminary data.</text>
</comment>
<reference evidence="3" key="1">
    <citation type="journal article" date="2015" name="Nature">
        <title>Complex archaea that bridge the gap between prokaryotes and eukaryotes.</title>
        <authorList>
            <person name="Spang A."/>
            <person name="Saw J.H."/>
            <person name="Jorgensen S.L."/>
            <person name="Zaremba-Niedzwiedzka K."/>
            <person name="Martijn J."/>
            <person name="Lind A.E."/>
            <person name="van Eijk R."/>
            <person name="Schleper C."/>
            <person name="Guy L."/>
            <person name="Ettema T.J."/>
        </authorList>
    </citation>
    <scope>NUCLEOTIDE SEQUENCE</scope>
</reference>
<gene>
    <name evidence="3" type="ORF">LCGC14_2939080</name>
</gene>
<evidence type="ECO:0000259" key="2">
    <source>
        <dbReference type="Pfam" id="PF13392"/>
    </source>
</evidence>
<feature type="compositionally biased region" description="Basic and acidic residues" evidence="1">
    <location>
        <begin position="18"/>
        <end position="29"/>
    </location>
</feature>
<dbReference type="Pfam" id="PF13392">
    <property type="entry name" value="HNH_3"/>
    <property type="match status" value="1"/>
</dbReference>
<organism evidence="3">
    <name type="scientific">marine sediment metagenome</name>
    <dbReference type="NCBI Taxonomy" id="412755"/>
    <lineage>
        <taxon>unclassified sequences</taxon>
        <taxon>metagenomes</taxon>
        <taxon>ecological metagenomes</taxon>
    </lineage>
</organism>
<proteinExistence type="predicted"/>
<dbReference type="AlphaFoldDB" id="A0A0F8ZRA9"/>
<dbReference type="InterPro" id="IPR044925">
    <property type="entry name" value="His-Me_finger_sf"/>
</dbReference>
<accession>A0A0F8ZRA9</accession>
<evidence type="ECO:0000313" key="3">
    <source>
        <dbReference type="EMBL" id="KKK68934.1"/>
    </source>
</evidence>
<sequence>MGYVHVLVAAAFIGPRPRGQDIHHKDGDKTNNAPGNLEYINKSQHAFHHNRGRKLSKIEVLKILSLRAAGWFLKDIAQISKVGSSAICRICTGETYSNYHKEFSDGR</sequence>